<dbReference type="InterPro" id="IPR017871">
    <property type="entry name" value="ABC_transporter-like_CS"/>
</dbReference>
<dbReference type="PANTHER" id="PTHR42855:SF2">
    <property type="entry name" value="DRUG RESISTANCE ABC TRANSPORTER,ATP-BINDING PROTEIN"/>
    <property type="match status" value="1"/>
</dbReference>
<feature type="coiled-coil region" evidence="4">
    <location>
        <begin position="87"/>
        <end position="114"/>
    </location>
</feature>
<feature type="coiled-coil region" evidence="4">
    <location>
        <begin position="582"/>
        <end position="642"/>
    </location>
</feature>
<keyword evidence="3 6" id="KW-0067">ATP-binding</keyword>
<gene>
    <name evidence="6" type="ORF">JOD01_003223</name>
</gene>
<evidence type="ECO:0000256" key="3">
    <source>
        <dbReference type="ARBA" id="ARBA00022840"/>
    </source>
</evidence>
<dbReference type="CDD" id="cd03221">
    <property type="entry name" value="ABCF_EF-3"/>
    <property type="match status" value="2"/>
</dbReference>
<dbReference type="Pfam" id="PF00005">
    <property type="entry name" value="ABC_tran"/>
    <property type="match status" value="2"/>
</dbReference>
<dbReference type="PANTHER" id="PTHR42855">
    <property type="entry name" value="ABC TRANSPORTER ATP-BINDING SUBUNIT"/>
    <property type="match status" value="1"/>
</dbReference>
<evidence type="ECO:0000256" key="2">
    <source>
        <dbReference type="ARBA" id="ARBA00022741"/>
    </source>
</evidence>
<proteinExistence type="predicted"/>
<evidence type="ECO:0000313" key="7">
    <source>
        <dbReference type="Proteomes" id="UP000717624"/>
    </source>
</evidence>
<dbReference type="FunFam" id="3.40.50.300:FF:000309">
    <property type="entry name" value="ABC transporter ATP-binding protein"/>
    <property type="match status" value="1"/>
</dbReference>
<reference evidence="6" key="1">
    <citation type="submission" date="2021-01" db="EMBL/GenBank/DDBJ databases">
        <title>Genomic Encyclopedia of Type Strains, Phase IV (KMG-IV): sequencing the most valuable type-strain genomes for metagenomic binning, comparative biology and taxonomic classification.</title>
        <authorList>
            <person name="Goeker M."/>
        </authorList>
    </citation>
    <scope>NUCLEOTIDE SEQUENCE</scope>
    <source>
        <strain evidence="6">DSM 25523</strain>
    </source>
</reference>
<dbReference type="GO" id="GO:0005524">
    <property type="term" value="F:ATP binding"/>
    <property type="evidence" value="ECO:0007669"/>
    <property type="project" value="UniProtKB-KW"/>
</dbReference>
<comment type="caution">
    <text evidence="6">The sequence shown here is derived from an EMBL/GenBank/DDBJ whole genome shotgun (WGS) entry which is preliminary data.</text>
</comment>
<dbReference type="RefSeq" id="WP_204519274.1">
    <property type="nucleotide sequence ID" value="NZ_BAABIN010000037.1"/>
</dbReference>
<dbReference type="PROSITE" id="PS50893">
    <property type="entry name" value="ABC_TRANSPORTER_2"/>
    <property type="match status" value="2"/>
</dbReference>
<keyword evidence="1" id="KW-0677">Repeat</keyword>
<dbReference type="InterPro" id="IPR037118">
    <property type="entry name" value="Val-tRNA_synth_C_sf"/>
</dbReference>
<dbReference type="Gene3D" id="1.10.287.380">
    <property type="entry name" value="Valyl-tRNA synthetase, C-terminal domain"/>
    <property type="match status" value="1"/>
</dbReference>
<dbReference type="GO" id="GO:0016887">
    <property type="term" value="F:ATP hydrolysis activity"/>
    <property type="evidence" value="ECO:0007669"/>
    <property type="project" value="InterPro"/>
</dbReference>
<name>A0A939BT91_9BACL</name>
<dbReference type="FunFam" id="3.40.50.300:FF:000011">
    <property type="entry name" value="Putative ABC transporter ATP-binding component"/>
    <property type="match status" value="1"/>
</dbReference>
<dbReference type="InterPro" id="IPR032781">
    <property type="entry name" value="ABC_tran_Xtn"/>
</dbReference>
<dbReference type="InterPro" id="IPR003593">
    <property type="entry name" value="AAA+_ATPase"/>
</dbReference>
<feature type="coiled-coil region" evidence="4">
    <location>
        <begin position="249"/>
        <end position="279"/>
    </location>
</feature>
<organism evidence="6 7">
    <name type="scientific">Brevibacillus fulvus</name>
    <dbReference type="NCBI Taxonomy" id="1125967"/>
    <lineage>
        <taxon>Bacteria</taxon>
        <taxon>Bacillati</taxon>
        <taxon>Bacillota</taxon>
        <taxon>Bacilli</taxon>
        <taxon>Bacillales</taxon>
        <taxon>Paenibacillaceae</taxon>
        <taxon>Brevibacillus</taxon>
    </lineage>
</organism>
<dbReference type="Pfam" id="PF12848">
    <property type="entry name" value="ABC_tran_Xtn"/>
    <property type="match status" value="1"/>
</dbReference>
<dbReference type="InterPro" id="IPR003439">
    <property type="entry name" value="ABC_transporter-like_ATP-bd"/>
</dbReference>
<keyword evidence="7" id="KW-1185">Reference proteome</keyword>
<dbReference type="EMBL" id="JAFBEB010000013">
    <property type="protein sequence ID" value="MBM7591572.1"/>
    <property type="molecule type" value="Genomic_DNA"/>
</dbReference>
<dbReference type="InterPro" id="IPR032524">
    <property type="entry name" value="ABC_tran_C"/>
</dbReference>
<keyword evidence="2" id="KW-0547">Nucleotide-binding</keyword>
<feature type="domain" description="ABC transporter" evidence="5">
    <location>
        <begin position="4"/>
        <end position="263"/>
    </location>
</feature>
<dbReference type="InterPro" id="IPR051309">
    <property type="entry name" value="ABCF_ATPase"/>
</dbReference>
<dbReference type="AlphaFoldDB" id="A0A939BT91"/>
<dbReference type="Gene3D" id="3.40.50.300">
    <property type="entry name" value="P-loop containing nucleotide triphosphate hydrolases"/>
    <property type="match status" value="2"/>
</dbReference>
<evidence type="ECO:0000256" key="4">
    <source>
        <dbReference type="SAM" id="Coils"/>
    </source>
</evidence>
<dbReference type="SUPFAM" id="SSF52540">
    <property type="entry name" value="P-loop containing nucleoside triphosphate hydrolases"/>
    <property type="match status" value="2"/>
</dbReference>
<keyword evidence="4" id="KW-0175">Coiled coil</keyword>
<dbReference type="PROSITE" id="PS00211">
    <property type="entry name" value="ABC_TRANSPORTER_1"/>
    <property type="match status" value="2"/>
</dbReference>
<evidence type="ECO:0000313" key="6">
    <source>
        <dbReference type="EMBL" id="MBM7591572.1"/>
    </source>
</evidence>
<evidence type="ECO:0000256" key="1">
    <source>
        <dbReference type="ARBA" id="ARBA00022737"/>
    </source>
</evidence>
<dbReference type="GO" id="GO:0003677">
    <property type="term" value="F:DNA binding"/>
    <property type="evidence" value="ECO:0007669"/>
    <property type="project" value="InterPro"/>
</dbReference>
<accession>A0A939BT91</accession>
<feature type="domain" description="ABC transporter" evidence="5">
    <location>
        <begin position="331"/>
        <end position="544"/>
    </location>
</feature>
<dbReference type="SMART" id="SM00382">
    <property type="entry name" value="AAA"/>
    <property type="match status" value="2"/>
</dbReference>
<sequence length="642" mass="73264">MILLQAENIQKAYGVEVILQDISLQIQTGERVGLVGVNGAGKSTLLKILAGELSYDSGAIRIPKDVTIGYLAQDSGLESEQTIWNEMLSVFSHLQQEEQELRKLEAKMGEADVLANEKLFQQITEDYSRRMEAFKEKGGYSYEASIRGVLHGLRFADLDYQTPIHVLSGGQKTRLALAKLLLQEPTLLLLDEPTNYLDIETLTWLENYLQNYPGAILVVSHDRYFLDRLVTVVYEIERTRATRYPGNYSHFLDLKAEKLEQELKRFDKQQEEIAKLEDFIARNLARASTTKRAQSRRKTLEKMERLEKPIAQQKSANFSFDIVKMSGNVVLKVNQLSVGYAGKPLSRNLLFELEREERVALVGPNGIGKSTLLKTIVGELAPLSGSFQLGSNVSIGYYDQEHRNLHENKTVLTEIWDDYPNMLERDVRTLLGNFLFSGDDVQKRIHELSGGERARVSLAKLMLKQANFLIFDEPTNHLDIYSKEVLENALVDYPGTILFVSHDRYFLNRIASRVLELSPEGVTSYLGNYDYYVDKKQELAELAAEQASQVKKAGTAAVQPDKSSYELDKEAKRRERQRLRRIEEIEAAIQQREQAIQQWEEELCLPEIYSDHLQAKERNDAIEQAKAEIDALYIEWSELSEA</sequence>
<dbReference type="Pfam" id="PF16326">
    <property type="entry name" value="ABC_tran_CTD"/>
    <property type="match status" value="1"/>
</dbReference>
<protein>
    <submittedName>
        <fullName evidence="6">ATP-binding cassette subfamily F protein 3</fullName>
    </submittedName>
</protein>
<evidence type="ECO:0000259" key="5">
    <source>
        <dbReference type="PROSITE" id="PS50893"/>
    </source>
</evidence>
<dbReference type="InterPro" id="IPR027417">
    <property type="entry name" value="P-loop_NTPase"/>
</dbReference>
<dbReference type="Proteomes" id="UP000717624">
    <property type="component" value="Unassembled WGS sequence"/>
</dbReference>